<dbReference type="InterPro" id="IPR003340">
    <property type="entry name" value="B3_DNA-bd"/>
</dbReference>
<dbReference type="Gramene" id="PRQ54336">
    <property type="protein sequence ID" value="PRQ54336"/>
    <property type="gene ID" value="RchiOBHm_Chr2g0176341"/>
</dbReference>
<dbReference type="SMART" id="SM01019">
    <property type="entry name" value="B3"/>
    <property type="match status" value="1"/>
</dbReference>
<accession>A0A2P6S6N0</accession>
<proteinExistence type="predicted"/>
<dbReference type="Proteomes" id="UP000238479">
    <property type="component" value="Chromosome 2"/>
</dbReference>
<organism evidence="8 9">
    <name type="scientific">Rosa chinensis</name>
    <name type="common">China rose</name>
    <dbReference type="NCBI Taxonomy" id="74649"/>
    <lineage>
        <taxon>Eukaryota</taxon>
        <taxon>Viridiplantae</taxon>
        <taxon>Streptophyta</taxon>
        <taxon>Embryophyta</taxon>
        <taxon>Tracheophyta</taxon>
        <taxon>Spermatophyta</taxon>
        <taxon>Magnoliopsida</taxon>
        <taxon>eudicotyledons</taxon>
        <taxon>Gunneridae</taxon>
        <taxon>Pentapetalae</taxon>
        <taxon>rosids</taxon>
        <taxon>fabids</taxon>
        <taxon>Rosales</taxon>
        <taxon>Rosaceae</taxon>
        <taxon>Rosoideae</taxon>
        <taxon>Rosoideae incertae sedis</taxon>
        <taxon>Rosa</taxon>
    </lineage>
</organism>
<protein>
    <submittedName>
        <fullName evidence="8">Putative transcription factor B3-Domain family</fullName>
    </submittedName>
</protein>
<dbReference type="GO" id="GO:0010228">
    <property type="term" value="P:vegetative to reproductive phase transition of meristem"/>
    <property type="evidence" value="ECO:0007669"/>
    <property type="project" value="EnsemblPlants"/>
</dbReference>
<comment type="caution">
    <text evidence="8">The sequence shown here is derived from an EMBL/GenBank/DDBJ whole genome shotgun (WGS) entry which is preliminary data.</text>
</comment>
<keyword evidence="5" id="KW-0539">Nucleus</keyword>
<dbReference type="GO" id="GO:0003677">
    <property type="term" value="F:DNA binding"/>
    <property type="evidence" value="ECO:0007669"/>
    <property type="project" value="UniProtKB-KW"/>
</dbReference>
<dbReference type="PANTHER" id="PTHR31140:SF73">
    <property type="entry name" value="B3 DOMAIN-CONTAINING TRANSCRIPTION FACTOR FUS3"/>
    <property type="match status" value="1"/>
</dbReference>
<evidence type="ECO:0000256" key="1">
    <source>
        <dbReference type="ARBA" id="ARBA00004123"/>
    </source>
</evidence>
<dbReference type="InterPro" id="IPR015300">
    <property type="entry name" value="DNA-bd_pseudobarrel_sf"/>
</dbReference>
<dbReference type="GO" id="GO:0010373">
    <property type="term" value="P:negative regulation of gibberellin biosynthetic process"/>
    <property type="evidence" value="ECO:0007669"/>
    <property type="project" value="EnsemblPlants"/>
</dbReference>
<dbReference type="CDD" id="cd10017">
    <property type="entry name" value="B3_DNA"/>
    <property type="match status" value="1"/>
</dbReference>
<dbReference type="STRING" id="74649.A0A2P6S6N0"/>
<dbReference type="GO" id="GO:0005634">
    <property type="term" value="C:nucleus"/>
    <property type="evidence" value="ECO:0007669"/>
    <property type="project" value="UniProtKB-SubCell"/>
</dbReference>
<evidence type="ECO:0000313" key="8">
    <source>
        <dbReference type="EMBL" id="PRQ54336.1"/>
    </source>
</evidence>
<dbReference type="Pfam" id="PF02362">
    <property type="entry name" value="B3"/>
    <property type="match status" value="1"/>
</dbReference>
<dbReference type="EMBL" id="PDCK01000040">
    <property type="protein sequence ID" value="PRQ54336.1"/>
    <property type="molecule type" value="Genomic_DNA"/>
</dbReference>
<sequence length="354" mass="39806">MMMDQTHAALHSKTEAFALRAGVNEHGFLTRHDDQEVDNNNSNKKHDNNVNSFQGSDRPGSIRDLVRAVSTSGVQRKKRMMRQRRATTINFQLSFATPSSHVLPSTSPPARVTDPARLRFLFQKELKNSDVSTLRRVVLPKTTAKFGASFTHGPNDIDLFNINVGIVFQKAAEAHLPALESKEGISISMDDIDGLHVWSFKFWPNNNSRMYVLENTGEFVSTHGLQLGDFIMVYQDSANHNYAKKANSVQDNDEEDETVYGVEETMNNAVNELMIYDSLPDQANKSSSFYMPTMDHDHMQDVNAGMSFVYDTTAFSNDSLLDFLGGSMTNYSRSNGRLQENFGSVENLSLDDFY</sequence>
<evidence type="ECO:0000256" key="6">
    <source>
        <dbReference type="SAM" id="MobiDB-lite"/>
    </source>
</evidence>
<dbReference type="GO" id="GO:0008284">
    <property type="term" value="P:positive regulation of cell population proliferation"/>
    <property type="evidence" value="ECO:0007669"/>
    <property type="project" value="EnsemblPlants"/>
</dbReference>
<evidence type="ECO:0000259" key="7">
    <source>
        <dbReference type="SMART" id="SM01019"/>
    </source>
</evidence>
<dbReference type="GO" id="GO:0019900">
    <property type="term" value="F:kinase binding"/>
    <property type="evidence" value="ECO:0007669"/>
    <property type="project" value="EnsemblPlants"/>
</dbReference>
<dbReference type="GO" id="GO:0010262">
    <property type="term" value="P:somatic embryogenesis"/>
    <property type="evidence" value="ECO:0007669"/>
    <property type="project" value="EnsemblPlants"/>
</dbReference>
<dbReference type="GO" id="GO:0045995">
    <property type="term" value="P:regulation of embryonic development"/>
    <property type="evidence" value="ECO:0007669"/>
    <property type="project" value="EnsemblPlants"/>
</dbReference>
<dbReference type="GO" id="GO:0009789">
    <property type="term" value="P:positive regulation of abscisic acid-activated signaling pathway"/>
    <property type="evidence" value="ECO:0007669"/>
    <property type="project" value="EnsemblPlants"/>
</dbReference>
<dbReference type="Gene3D" id="2.40.330.10">
    <property type="entry name" value="DNA-binding pseudobarrel domain"/>
    <property type="match status" value="1"/>
</dbReference>
<dbReference type="GO" id="GO:0099402">
    <property type="term" value="P:plant organ development"/>
    <property type="evidence" value="ECO:0007669"/>
    <property type="project" value="EnsemblPlants"/>
</dbReference>
<evidence type="ECO:0000256" key="3">
    <source>
        <dbReference type="ARBA" id="ARBA00023125"/>
    </source>
</evidence>
<keyword evidence="3" id="KW-0238">DNA-binding</keyword>
<dbReference type="PANTHER" id="PTHR31140">
    <property type="entry name" value="B3 DOMAIN-CONTAINING TRANSCRIPTION FACTOR ABI3"/>
    <property type="match status" value="1"/>
</dbReference>
<gene>
    <name evidence="8" type="ORF">RchiOBHm_Chr2g0176341</name>
</gene>
<dbReference type="GO" id="GO:0003700">
    <property type="term" value="F:DNA-binding transcription factor activity"/>
    <property type="evidence" value="ECO:0007669"/>
    <property type="project" value="InterPro"/>
</dbReference>
<evidence type="ECO:0000256" key="5">
    <source>
        <dbReference type="ARBA" id="ARBA00023242"/>
    </source>
</evidence>
<dbReference type="GO" id="GO:0010116">
    <property type="term" value="P:positive regulation of abscisic acid biosynthetic process"/>
    <property type="evidence" value="ECO:0007669"/>
    <property type="project" value="EnsemblPlants"/>
</dbReference>
<evidence type="ECO:0000256" key="4">
    <source>
        <dbReference type="ARBA" id="ARBA00023163"/>
    </source>
</evidence>
<evidence type="ECO:0000256" key="2">
    <source>
        <dbReference type="ARBA" id="ARBA00023015"/>
    </source>
</evidence>
<dbReference type="AlphaFoldDB" id="A0A2P6S6N0"/>
<dbReference type="InterPro" id="IPR044800">
    <property type="entry name" value="LEC2-like"/>
</dbReference>
<dbReference type="GO" id="GO:0009733">
    <property type="term" value="P:response to auxin"/>
    <property type="evidence" value="ECO:0007669"/>
    <property type="project" value="EnsemblPlants"/>
</dbReference>
<dbReference type="SUPFAM" id="SSF101936">
    <property type="entry name" value="DNA-binding pseudobarrel domain"/>
    <property type="match status" value="1"/>
</dbReference>
<comment type="subcellular location">
    <subcellularLocation>
        <location evidence="1">Nucleus</location>
    </subcellularLocation>
</comment>
<dbReference type="OMA" id="GCFNINY"/>
<evidence type="ECO:0000313" key="9">
    <source>
        <dbReference type="Proteomes" id="UP000238479"/>
    </source>
</evidence>
<feature type="domain" description="TF-B3" evidence="7">
    <location>
        <begin position="122"/>
        <end position="247"/>
    </location>
</feature>
<keyword evidence="2" id="KW-0805">Transcription regulation</keyword>
<reference evidence="8 9" key="1">
    <citation type="journal article" date="2018" name="Nat. Genet.">
        <title>The Rosa genome provides new insights in the design of modern roses.</title>
        <authorList>
            <person name="Bendahmane M."/>
        </authorList>
    </citation>
    <scope>NUCLEOTIDE SEQUENCE [LARGE SCALE GENOMIC DNA]</scope>
    <source>
        <strain evidence="9">cv. Old Blush</strain>
    </source>
</reference>
<name>A0A2P6S6N0_ROSCH</name>
<feature type="region of interest" description="Disordered" evidence="6">
    <location>
        <begin position="33"/>
        <end position="61"/>
    </location>
</feature>
<keyword evidence="9" id="KW-1185">Reference proteome</keyword>
<keyword evidence="4" id="KW-0804">Transcription</keyword>